<accession>A0ABR0BF70</accession>
<comment type="caution">
    <text evidence="1">The sequence shown here is derived from an EMBL/GenBank/DDBJ whole genome shotgun (WGS) entry which is preliminary data.</text>
</comment>
<name>A0ABR0BF70_PURLI</name>
<sequence length="266" mass="28192">MAVGNCAFNILLKTTVAMATNRARPDLSESPMYKSAKRAVASYSRFVTLTVTRSRQTHTRTILLGGTRNGNGATTPAAETALTQQTSAASSQMSDDKVAILVGVLLGSLRAMMRGNPVDMALSAVDLGRLDHLALPVLGANPGPLAHEGLQGSGAVKGIKDPRVILDEMDGTDERAMMGVMAGMGVLETTDGMVEMAARDRMAFVAHPVPRVLKENRDVKVTLASPESKVPQVLKGHPASRALLEIRVQQERRGSKAGTIHGGKLF</sequence>
<evidence type="ECO:0000313" key="2">
    <source>
        <dbReference type="Proteomes" id="UP001287286"/>
    </source>
</evidence>
<proteinExistence type="predicted"/>
<evidence type="ECO:0000313" key="1">
    <source>
        <dbReference type="EMBL" id="KAK4073561.1"/>
    </source>
</evidence>
<keyword evidence="2" id="KW-1185">Reference proteome</keyword>
<dbReference type="Proteomes" id="UP001287286">
    <property type="component" value="Unassembled WGS sequence"/>
</dbReference>
<organism evidence="1 2">
    <name type="scientific">Purpureocillium lilacinum</name>
    <name type="common">Paecilomyces lilacinus</name>
    <dbReference type="NCBI Taxonomy" id="33203"/>
    <lineage>
        <taxon>Eukaryota</taxon>
        <taxon>Fungi</taxon>
        <taxon>Dikarya</taxon>
        <taxon>Ascomycota</taxon>
        <taxon>Pezizomycotina</taxon>
        <taxon>Sordariomycetes</taxon>
        <taxon>Hypocreomycetidae</taxon>
        <taxon>Hypocreales</taxon>
        <taxon>Ophiocordycipitaceae</taxon>
        <taxon>Purpureocillium</taxon>
    </lineage>
</organism>
<reference evidence="1 2" key="1">
    <citation type="journal article" date="2024" name="Microbiol. Resour. Announc.">
        <title>Genome annotations for the ascomycete fungi Trichoderma harzianum, Trichoderma aggressivum, and Purpureocillium lilacinum.</title>
        <authorList>
            <person name="Beijen E.P.W."/>
            <person name="Ohm R.A."/>
        </authorList>
    </citation>
    <scope>NUCLEOTIDE SEQUENCE [LARGE SCALE GENOMIC DNA]</scope>
    <source>
        <strain evidence="1 2">CBS 150709</strain>
    </source>
</reference>
<protein>
    <submittedName>
        <fullName evidence="1">Uncharacterized protein</fullName>
    </submittedName>
</protein>
<gene>
    <name evidence="1" type="ORF">Purlil1_13023</name>
</gene>
<dbReference type="EMBL" id="JAWRVI010000157">
    <property type="protein sequence ID" value="KAK4073561.1"/>
    <property type="molecule type" value="Genomic_DNA"/>
</dbReference>